<dbReference type="Ensembl" id="ENSFCTT00005056658.1">
    <property type="protein sequence ID" value="ENSFCTP00005041682.1"/>
    <property type="gene ID" value="ENSFCTG00005019674.1"/>
</dbReference>
<organism evidence="1 2">
    <name type="scientific">Felis catus</name>
    <name type="common">Cat</name>
    <name type="synonym">Felis silvestris catus</name>
    <dbReference type="NCBI Taxonomy" id="9685"/>
    <lineage>
        <taxon>Eukaryota</taxon>
        <taxon>Metazoa</taxon>
        <taxon>Chordata</taxon>
        <taxon>Craniata</taxon>
        <taxon>Vertebrata</taxon>
        <taxon>Euteleostomi</taxon>
        <taxon>Mammalia</taxon>
        <taxon>Eutheria</taxon>
        <taxon>Laurasiatheria</taxon>
        <taxon>Carnivora</taxon>
        <taxon>Feliformia</taxon>
        <taxon>Felidae</taxon>
        <taxon>Felinae</taxon>
        <taxon>Felis</taxon>
    </lineage>
</organism>
<reference evidence="1 2" key="1">
    <citation type="submission" date="2021-02" db="EMBL/GenBank/DDBJ databases">
        <title>Safari Cat Assemblies.</title>
        <authorList>
            <person name="Bredemeyer K.R."/>
            <person name="Murphy W.J."/>
        </authorList>
    </citation>
    <scope>NUCLEOTIDE SEQUENCE [LARGE SCALE GENOMIC DNA]</scope>
</reference>
<keyword evidence="2" id="KW-1185">Reference proteome</keyword>
<dbReference type="Gene3D" id="3.90.70.10">
    <property type="entry name" value="Cysteine proteinases"/>
    <property type="match status" value="1"/>
</dbReference>
<dbReference type="InterPro" id="IPR018616">
    <property type="entry name" value="GUCD1"/>
</dbReference>
<dbReference type="Pfam" id="PF09778">
    <property type="entry name" value="Guanylate_cyc_2"/>
    <property type="match status" value="1"/>
</dbReference>
<name>A0ABI7Z3H6_FELCA</name>
<evidence type="ECO:0000313" key="2">
    <source>
        <dbReference type="Proteomes" id="UP000823872"/>
    </source>
</evidence>
<protein>
    <submittedName>
        <fullName evidence="1">Guanylyl cyclase domain containing 1</fullName>
    </submittedName>
</protein>
<reference evidence="1" key="2">
    <citation type="submission" date="2025-08" db="UniProtKB">
        <authorList>
            <consortium name="Ensembl"/>
        </authorList>
    </citation>
    <scope>IDENTIFICATION</scope>
    <source>
        <strain evidence="1">breed Abyssinian</strain>
    </source>
</reference>
<evidence type="ECO:0000313" key="1">
    <source>
        <dbReference type="Ensembl" id="ENSFCTP00005041682.1"/>
    </source>
</evidence>
<sequence>MMAWVPFRGIRGQGKEGTKTSAQLGSVYQAHPGWRAAFTSAPAKSFTHALALSAHSTLQTASVAVHFIEEEVGTERPNASPQVTQPTRGLYSPTPSCHPYTLLLALGGDFVQLPVPIIQQLYHWDCGLACSKMVLRYLGQLDDNEFESALQELRLTRSIWTIDLAYLMRHFGVRHRFCTQTLGVDKGYKNQSFYRKHFDTEETRVNQLFAQAKACKVLVEKCTVSVQDIQEHLAQGHVAIVLVNSGVLHCDLCSSPVKYCCFAPSGHRCFCRTPDYQGHFIVLRGYNRATGCIFYNNPAYADRMCSTSISNFEEARTSYGTDEDILFVYLDS</sequence>
<proteinExistence type="predicted"/>
<dbReference type="PANTHER" id="PTHR31400:SF1">
    <property type="entry name" value="PROTEIN GUCD1"/>
    <property type="match status" value="1"/>
</dbReference>
<dbReference type="PANTHER" id="PTHR31400">
    <property type="entry name" value="GUANYLYL CYCLASE DOMAIN CONTAINING PROTEIN 1 GUCD1"/>
    <property type="match status" value="1"/>
</dbReference>
<gene>
    <name evidence="1" type="primary">GUCD1</name>
</gene>
<accession>A0ABI7Z3H6</accession>
<dbReference type="Proteomes" id="UP000823872">
    <property type="component" value="Chromosome D3"/>
</dbReference>
<dbReference type="GeneTree" id="ENSGT00390000000571"/>
<reference evidence="1" key="3">
    <citation type="submission" date="2025-09" db="UniProtKB">
        <authorList>
            <consortium name="Ensembl"/>
        </authorList>
    </citation>
    <scope>IDENTIFICATION</scope>
    <source>
        <strain evidence="1">breed Abyssinian</strain>
    </source>
</reference>